<dbReference type="GO" id="GO:0016787">
    <property type="term" value="F:hydrolase activity"/>
    <property type="evidence" value="ECO:0007669"/>
    <property type="project" value="UniProtKB-KW"/>
</dbReference>
<dbReference type="PROSITE" id="PS51192">
    <property type="entry name" value="HELICASE_ATP_BIND_1"/>
    <property type="match status" value="1"/>
</dbReference>
<dbReference type="Pfam" id="PF00270">
    <property type="entry name" value="DEAD"/>
    <property type="match status" value="2"/>
</dbReference>
<evidence type="ECO:0000313" key="9">
    <source>
        <dbReference type="EMBL" id="KAH7128342.1"/>
    </source>
</evidence>
<keyword evidence="10" id="KW-1185">Reference proteome</keyword>
<keyword evidence="3 5" id="KW-0067">ATP-binding</keyword>
<evidence type="ECO:0000256" key="2">
    <source>
        <dbReference type="ARBA" id="ARBA00022801"/>
    </source>
</evidence>
<dbReference type="PANTHER" id="PTHR24031">
    <property type="entry name" value="RNA HELICASE"/>
    <property type="match status" value="1"/>
</dbReference>
<keyword evidence="2 5" id="KW-0378">Hydrolase</keyword>
<gene>
    <name evidence="9" type="ORF">B0J11DRAFT_578564</name>
</gene>
<evidence type="ECO:0000256" key="5">
    <source>
        <dbReference type="RuleBase" id="RU365068"/>
    </source>
</evidence>
<comment type="caution">
    <text evidence="9">The sequence shown here is derived from an EMBL/GenBank/DDBJ whole genome shotgun (WGS) entry which is preliminary data.</text>
</comment>
<reference evidence="9" key="1">
    <citation type="journal article" date="2021" name="Nat. Commun.">
        <title>Genetic determinants of endophytism in the Arabidopsis root mycobiome.</title>
        <authorList>
            <person name="Mesny F."/>
            <person name="Miyauchi S."/>
            <person name="Thiergart T."/>
            <person name="Pickel B."/>
            <person name="Atanasova L."/>
            <person name="Karlsson M."/>
            <person name="Huettel B."/>
            <person name="Barry K.W."/>
            <person name="Haridas S."/>
            <person name="Chen C."/>
            <person name="Bauer D."/>
            <person name="Andreopoulos W."/>
            <person name="Pangilinan J."/>
            <person name="LaButti K."/>
            <person name="Riley R."/>
            <person name="Lipzen A."/>
            <person name="Clum A."/>
            <person name="Drula E."/>
            <person name="Henrissat B."/>
            <person name="Kohler A."/>
            <person name="Grigoriev I.V."/>
            <person name="Martin F.M."/>
            <person name="Hacquard S."/>
        </authorList>
    </citation>
    <scope>NUCLEOTIDE SEQUENCE</scope>
    <source>
        <strain evidence="9">MPI-CAGE-CH-0243</strain>
    </source>
</reference>
<feature type="region of interest" description="Disordered" evidence="6">
    <location>
        <begin position="126"/>
        <end position="145"/>
    </location>
</feature>
<comment type="similarity">
    <text evidence="5">Belongs to the DEAD box helicase family.</text>
</comment>
<evidence type="ECO:0000259" key="8">
    <source>
        <dbReference type="PROSITE" id="PS51194"/>
    </source>
</evidence>
<keyword evidence="4 5" id="KW-0694">RNA-binding</keyword>
<dbReference type="PROSITE" id="PS51194">
    <property type="entry name" value="HELICASE_CTER"/>
    <property type="match status" value="1"/>
</dbReference>
<evidence type="ECO:0000313" key="10">
    <source>
        <dbReference type="Proteomes" id="UP000700596"/>
    </source>
</evidence>
<comment type="domain">
    <text evidence="5">The Q motif is unique to and characteristic of the DEAD box family of RNA helicases and controls ATP binding and hydrolysis.</text>
</comment>
<dbReference type="InterPro" id="IPR027417">
    <property type="entry name" value="P-loop_NTPase"/>
</dbReference>
<feature type="compositionally biased region" description="Low complexity" evidence="6">
    <location>
        <begin position="34"/>
        <end position="43"/>
    </location>
</feature>
<dbReference type="CDD" id="cd18787">
    <property type="entry name" value="SF2_C_DEAD"/>
    <property type="match status" value="1"/>
</dbReference>
<dbReference type="InterPro" id="IPR011545">
    <property type="entry name" value="DEAD/DEAH_box_helicase_dom"/>
</dbReference>
<evidence type="ECO:0000256" key="3">
    <source>
        <dbReference type="ARBA" id="ARBA00022840"/>
    </source>
</evidence>
<dbReference type="AlphaFoldDB" id="A0A9P9IPL5"/>
<dbReference type="SUPFAM" id="SSF52540">
    <property type="entry name" value="P-loop containing nucleoside triphosphate hydrolases"/>
    <property type="match status" value="1"/>
</dbReference>
<dbReference type="GO" id="GO:0003724">
    <property type="term" value="F:RNA helicase activity"/>
    <property type="evidence" value="ECO:0007669"/>
    <property type="project" value="UniProtKB-EC"/>
</dbReference>
<feature type="compositionally biased region" description="Basic and acidic residues" evidence="6">
    <location>
        <begin position="132"/>
        <end position="145"/>
    </location>
</feature>
<evidence type="ECO:0000256" key="4">
    <source>
        <dbReference type="ARBA" id="ARBA00022884"/>
    </source>
</evidence>
<evidence type="ECO:0000256" key="1">
    <source>
        <dbReference type="ARBA" id="ARBA00022741"/>
    </source>
</evidence>
<dbReference type="InterPro" id="IPR001650">
    <property type="entry name" value="Helicase_C-like"/>
</dbReference>
<comment type="function">
    <text evidence="5">RNA helicase.</text>
</comment>
<sequence length="726" mass="80924">MPGQLYGRWNPPAKSTIDSYPKPSSPLLEFNQTRSIDSPSSSSRDVDRTSKKTKKSAVESAHPVLHIAQEKAEVIPQDGSQDIPNPPKKLKKRKRDANAEPQTIEEDEATPKKFKTILSKFERSMKLSTQENENKEPTPEEQNQKSIEEVQLHDLTPLPQLAPVPDAPFEPTYSTLPKWLAEPITVDSTTKVPFAKLGVDPAYVKRLEKQGFTEALAVQSVLLPMLHSGYSQHSGDICVSARTGSGKTLAYLLPVVEALKDRHLTTLSAIVIVPTRQLVDQAVRVAEELCAGTKLKVGTALGSVPFATEQKQLVNIQARYNSAYAKELQDNASQPLLNQDVEHQDLLTDILEMSADHVPEYESGVDILVCTPGRLVEHIESTTGFSLRSVRWLIIDEADQLLNQNFQGWVDILMAALYSETPDAFKNIQERLRQKRQRARSELENRQREITKIILSATMRKDLTKLGTLRLRRPKLVVVEDKIDEEPPSTTDNDVFELPTTIEEFGIPVDDGSNKPLYLLYLLLNYVFQKNTASTDSSSDESDSSSSSTKSIASHRSRVLIFVKSNENAARLSHLLSVLEPSLKALIRTKSPSSTAKQSQKLLQSFSSGSTKILIASDAASRGLDVPDITHVINYDMPRSITSYVHRIGRTARAGKTGQAWTMVAKNEAAWFWKAIGKGENIRRGKNRISRVEFNEKDVTWNRKRTYKEALSQLQGAVEGDTEVVG</sequence>
<dbReference type="OrthoDB" id="3370at2759"/>
<dbReference type="CDD" id="cd17956">
    <property type="entry name" value="DEADc_DDX51"/>
    <property type="match status" value="1"/>
</dbReference>
<keyword evidence="5" id="KW-0347">Helicase</keyword>
<feature type="domain" description="Helicase ATP-binding" evidence="7">
    <location>
        <begin position="228"/>
        <end position="477"/>
    </location>
</feature>
<dbReference type="SMART" id="SM00487">
    <property type="entry name" value="DEXDc"/>
    <property type="match status" value="1"/>
</dbReference>
<evidence type="ECO:0000259" key="7">
    <source>
        <dbReference type="PROSITE" id="PS51192"/>
    </source>
</evidence>
<dbReference type="GO" id="GO:0005524">
    <property type="term" value="F:ATP binding"/>
    <property type="evidence" value="ECO:0007669"/>
    <property type="project" value="UniProtKB-UniRule"/>
</dbReference>
<comment type="catalytic activity">
    <reaction evidence="5">
        <text>ATP + H2O = ADP + phosphate + H(+)</text>
        <dbReference type="Rhea" id="RHEA:13065"/>
        <dbReference type="ChEBI" id="CHEBI:15377"/>
        <dbReference type="ChEBI" id="CHEBI:15378"/>
        <dbReference type="ChEBI" id="CHEBI:30616"/>
        <dbReference type="ChEBI" id="CHEBI:43474"/>
        <dbReference type="ChEBI" id="CHEBI:456216"/>
        <dbReference type="EC" id="3.6.4.13"/>
    </reaction>
</comment>
<feature type="region of interest" description="Disordered" evidence="6">
    <location>
        <begin position="1"/>
        <end position="114"/>
    </location>
</feature>
<dbReference type="Proteomes" id="UP000700596">
    <property type="component" value="Unassembled WGS sequence"/>
</dbReference>
<feature type="domain" description="Helicase C-terminal" evidence="8">
    <location>
        <begin position="547"/>
        <end position="700"/>
    </location>
</feature>
<dbReference type="SMART" id="SM00490">
    <property type="entry name" value="HELICc"/>
    <property type="match status" value="1"/>
</dbReference>
<accession>A0A9P9IPL5</accession>
<dbReference type="InterPro" id="IPR014001">
    <property type="entry name" value="Helicase_ATP-bd"/>
</dbReference>
<protein>
    <recommendedName>
        <fullName evidence="5">ATP-dependent RNA helicase</fullName>
        <ecNumber evidence="5">3.6.4.13</ecNumber>
    </recommendedName>
</protein>
<dbReference type="Pfam" id="PF00271">
    <property type="entry name" value="Helicase_C"/>
    <property type="match status" value="1"/>
</dbReference>
<dbReference type="Gene3D" id="3.40.50.300">
    <property type="entry name" value="P-loop containing nucleotide triphosphate hydrolases"/>
    <property type="match status" value="2"/>
</dbReference>
<proteinExistence type="inferred from homology"/>
<organism evidence="9 10">
    <name type="scientific">Dendryphion nanum</name>
    <dbReference type="NCBI Taxonomy" id="256645"/>
    <lineage>
        <taxon>Eukaryota</taxon>
        <taxon>Fungi</taxon>
        <taxon>Dikarya</taxon>
        <taxon>Ascomycota</taxon>
        <taxon>Pezizomycotina</taxon>
        <taxon>Dothideomycetes</taxon>
        <taxon>Pleosporomycetidae</taxon>
        <taxon>Pleosporales</taxon>
        <taxon>Torulaceae</taxon>
        <taxon>Dendryphion</taxon>
    </lineage>
</organism>
<dbReference type="EMBL" id="JAGMWT010000005">
    <property type="protein sequence ID" value="KAH7128342.1"/>
    <property type="molecule type" value="Genomic_DNA"/>
</dbReference>
<dbReference type="GO" id="GO:0003723">
    <property type="term" value="F:RNA binding"/>
    <property type="evidence" value="ECO:0007669"/>
    <property type="project" value="UniProtKB-UniRule"/>
</dbReference>
<keyword evidence="1 5" id="KW-0547">Nucleotide-binding</keyword>
<dbReference type="EC" id="3.6.4.13" evidence="5"/>
<evidence type="ECO:0000256" key="6">
    <source>
        <dbReference type="SAM" id="MobiDB-lite"/>
    </source>
</evidence>
<name>A0A9P9IPL5_9PLEO</name>